<proteinExistence type="predicted"/>
<evidence type="ECO:0000256" key="1">
    <source>
        <dbReference type="SAM" id="Phobius"/>
    </source>
</evidence>
<feature type="transmembrane region" description="Helical" evidence="1">
    <location>
        <begin position="35"/>
        <end position="55"/>
    </location>
</feature>
<keyword evidence="1" id="KW-0812">Transmembrane</keyword>
<feature type="transmembrane region" description="Helical" evidence="1">
    <location>
        <begin position="91"/>
        <end position="108"/>
    </location>
</feature>
<organism evidence="2 3">
    <name type="scientific">Flavihumibacter fluminis</name>
    <dbReference type="NCBI Taxonomy" id="2909236"/>
    <lineage>
        <taxon>Bacteria</taxon>
        <taxon>Pseudomonadati</taxon>
        <taxon>Bacteroidota</taxon>
        <taxon>Chitinophagia</taxon>
        <taxon>Chitinophagales</taxon>
        <taxon>Chitinophagaceae</taxon>
        <taxon>Flavihumibacter</taxon>
    </lineage>
</organism>
<feature type="transmembrane region" description="Helical" evidence="1">
    <location>
        <begin position="183"/>
        <end position="204"/>
    </location>
</feature>
<feature type="transmembrane region" description="Helical" evidence="1">
    <location>
        <begin position="114"/>
        <end position="138"/>
    </location>
</feature>
<keyword evidence="1" id="KW-0472">Membrane</keyword>
<dbReference type="RefSeq" id="WP_234864356.1">
    <property type="nucleotide sequence ID" value="NZ_JAKEVY010000001.1"/>
</dbReference>
<gene>
    <name evidence="2" type="ORF">L0U88_04195</name>
</gene>
<comment type="caution">
    <text evidence="2">The sequence shown here is derived from an EMBL/GenBank/DDBJ whole genome shotgun (WGS) entry which is preliminary data.</text>
</comment>
<keyword evidence="3" id="KW-1185">Reference proteome</keyword>
<name>A0ABS9BG54_9BACT</name>
<accession>A0ABS9BG54</accession>
<evidence type="ECO:0000313" key="3">
    <source>
        <dbReference type="Proteomes" id="UP001200145"/>
    </source>
</evidence>
<dbReference type="Proteomes" id="UP001200145">
    <property type="component" value="Unassembled WGS sequence"/>
</dbReference>
<keyword evidence="1" id="KW-1133">Transmembrane helix</keyword>
<evidence type="ECO:0000313" key="2">
    <source>
        <dbReference type="EMBL" id="MCF1713829.1"/>
    </source>
</evidence>
<protein>
    <submittedName>
        <fullName evidence="2">Uncharacterized protein</fullName>
    </submittedName>
</protein>
<feature type="transmembrane region" description="Helical" evidence="1">
    <location>
        <begin position="150"/>
        <end position="171"/>
    </location>
</feature>
<feature type="transmembrane region" description="Helical" evidence="1">
    <location>
        <begin position="6"/>
        <end position="23"/>
    </location>
</feature>
<reference evidence="2 3" key="1">
    <citation type="submission" date="2022-01" db="EMBL/GenBank/DDBJ databases">
        <title>Flavihumibacter sp. nov., isolated from sediment of a river.</title>
        <authorList>
            <person name="Liu H."/>
        </authorList>
    </citation>
    <scope>NUCLEOTIDE SEQUENCE [LARGE SCALE GENOMIC DNA]</scope>
    <source>
        <strain evidence="2 3">RY-1</strain>
    </source>
</reference>
<sequence length="211" mass="24587">MNYWITTLIKLSIIVFGISIGFAREKKLTRTNYEFLLILLVAGAGELLEWLMAQYYNHNFVYYHVFRPLFYSLITLALAPHLGRMKRSFRLSIIFVWIAAYFNARFLQPPEDSLNTVIISLTCLLHILAVLFYIARLFDKYSWNETIYQHSFWIAIGILLHSISSFLTLGLHNFLGADGQKMVTYVLIVSEWLYYGSFVVNFSLQKEASPE</sequence>
<dbReference type="EMBL" id="JAKEVY010000001">
    <property type="protein sequence ID" value="MCF1713829.1"/>
    <property type="molecule type" value="Genomic_DNA"/>
</dbReference>
<feature type="transmembrane region" description="Helical" evidence="1">
    <location>
        <begin position="61"/>
        <end position="79"/>
    </location>
</feature>